<dbReference type="PANTHER" id="PTHR12001:SF74">
    <property type="entry name" value="SOLANESYL-DIPHOSPHATE SYNTHASE 1, MITOCHONDRIAL-LIKE ISOFORM X1"/>
    <property type="match status" value="1"/>
</dbReference>
<evidence type="ECO:0000256" key="9">
    <source>
        <dbReference type="RuleBase" id="RU004466"/>
    </source>
</evidence>
<protein>
    <submittedName>
        <fullName evidence="11">Uncharacterized protein</fullName>
    </submittedName>
</protein>
<evidence type="ECO:0000256" key="3">
    <source>
        <dbReference type="ARBA" id="ARBA00006706"/>
    </source>
</evidence>
<evidence type="ECO:0000256" key="6">
    <source>
        <dbReference type="ARBA" id="ARBA00022842"/>
    </source>
</evidence>
<dbReference type="CDD" id="cd00685">
    <property type="entry name" value="Trans_IPPS_HT"/>
    <property type="match status" value="1"/>
</dbReference>
<feature type="signal peptide" evidence="10">
    <location>
        <begin position="1"/>
        <end position="17"/>
    </location>
</feature>
<dbReference type="SUPFAM" id="SSF48576">
    <property type="entry name" value="Terpenoid synthases"/>
    <property type="match status" value="1"/>
</dbReference>
<keyword evidence="5" id="KW-0479">Metal-binding</keyword>
<organism evidence="11 12">
    <name type="scientific">Gossypium schwendimanii</name>
    <name type="common">Cotton</name>
    <dbReference type="NCBI Taxonomy" id="34291"/>
    <lineage>
        <taxon>Eukaryota</taxon>
        <taxon>Viridiplantae</taxon>
        <taxon>Streptophyta</taxon>
        <taxon>Embryophyta</taxon>
        <taxon>Tracheophyta</taxon>
        <taxon>Spermatophyta</taxon>
        <taxon>Magnoliopsida</taxon>
        <taxon>eudicotyledons</taxon>
        <taxon>Gunneridae</taxon>
        <taxon>Pentapetalae</taxon>
        <taxon>rosids</taxon>
        <taxon>malvids</taxon>
        <taxon>Malvales</taxon>
        <taxon>Malvaceae</taxon>
        <taxon>Malvoideae</taxon>
        <taxon>Gossypium</taxon>
    </lineage>
</organism>
<dbReference type="GO" id="GO:0046872">
    <property type="term" value="F:metal ion binding"/>
    <property type="evidence" value="ECO:0007669"/>
    <property type="project" value="UniProtKB-KW"/>
</dbReference>
<dbReference type="InterPro" id="IPR000092">
    <property type="entry name" value="Polyprenyl_synt"/>
</dbReference>
<dbReference type="SFLD" id="SFLDS00005">
    <property type="entry name" value="Isoprenoid_Synthase_Type_I"/>
    <property type="match status" value="1"/>
</dbReference>
<evidence type="ECO:0000256" key="10">
    <source>
        <dbReference type="SAM" id="SignalP"/>
    </source>
</evidence>
<gene>
    <name evidence="11" type="ORF">Goshw_026269</name>
</gene>
<evidence type="ECO:0000256" key="1">
    <source>
        <dbReference type="ARBA" id="ARBA00001946"/>
    </source>
</evidence>
<dbReference type="GO" id="GO:0008299">
    <property type="term" value="P:isoprenoid biosynthetic process"/>
    <property type="evidence" value="ECO:0007669"/>
    <property type="project" value="UniProtKB-KW"/>
</dbReference>
<dbReference type="PANTHER" id="PTHR12001">
    <property type="entry name" value="GERANYLGERANYL PYROPHOSPHATE SYNTHASE"/>
    <property type="match status" value="1"/>
</dbReference>
<evidence type="ECO:0000313" key="12">
    <source>
        <dbReference type="Proteomes" id="UP000593576"/>
    </source>
</evidence>
<evidence type="ECO:0000256" key="2">
    <source>
        <dbReference type="ARBA" id="ARBA00004173"/>
    </source>
</evidence>
<keyword evidence="7" id="KW-0496">Mitochondrion</keyword>
<dbReference type="PROSITE" id="PS00444">
    <property type="entry name" value="POLYPRENYL_SYNTHASE_2"/>
    <property type="match status" value="1"/>
</dbReference>
<dbReference type="OrthoDB" id="9927103at2759"/>
<dbReference type="InterPro" id="IPR033749">
    <property type="entry name" value="Polyprenyl_synt_CS"/>
</dbReference>
<evidence type="ECO:0000256" key="7">
    <source>
        <dbReference type="ARBA" id="ARBA00023128"/>
    </source>
</evidence>
<evidence type="ECO:0000256" key="8">
    <source>
        <dbReference type="ARBA" id="ARBA00023229"/>
    </source>
</evidence>
<evidence type="ECO:0000313" key="11">
    <source>
        <dbReference type="EMBL" id="MBA0847972.1"/>
    </source>
</evidence>
<dbReference type="GO" id="GO:1990234">
    <property type="term" value="C:transferase complex"/>
    <property type="evidence" value="ECO:0007669"/>
    <property type="project" value="TreeGrafter"/>
</dbReference>
<feature type="chain" id="PRO_5029801142" evidence="10">
    <location>
        <begin position="18"/>
        <end position="422"/>
    </location>
</feature>
<dbReference type="GO" id="GO:0005739">
    <property type="term" value="C:mitochondrion"/>
    <property type="evidence" value="ECO:0007669"/>
    <property type="project" value="UniProtKB-SubCell"/>
</dbReference>
<keyword evidence="6" id="KW-0460">Magnesium</keyword>
<dbReference type="EMBL" id="JABFAF010000001">
    <property type="protein sequence ID" value="MBA0847972.1"/>
    <property type="molecule type" value="Genomic_DNA"/>
</dbReference>
<dbReference type="Pfam" id="PF00348">
    <property type="entry name" value="polyprenyl_synt"/>
    <property type="match status" value="1"/>
</dbReference>
<dbReference type="GO" id="GO:0004659">
    <property type="term" value="F:prenyltransferase activity"/>
    <property type="evidence" value="ECO:0007669"/>
    <property type="project" value="InterPro"/>
</dbReference>
<sequence length="422" mass="45589">MARAALLHLLRYRTAAAAAAAEPLSAFRCLMTRSNSKTPAAGIKWAGFCRPFRSNGSKAALNDVIGNDTDSSVAVMEPQERVDPFSLVANELSLIATRLRSMVAAEVPNLASAAEYFFKIGAEGKRFRPTVLLLMATALDVPIPELSPPGIGDTLPTDLRTRQQRIAEITEMIHVASLLHDDVLDDADTRRGVGSLNAVMGNKLAVLAGDFLLSRACLTLASLKNTEVVTLIATVVENLVTGETMQLTTASNKLFSMEYYMQKTYNKTASLMSNSCKSVALLAGHTAEIAMLAFEYGKNLGLAFQLIDDVLDFTGTSASLGKGSLSDIRHGIITAPILFAMEEYPQLRAVVDKGFDNPANVDIALEYLGKSRGIERTKELAMKHANLAAAAIDSLPQSDDEDVIRSRQALIDLTQRVITRNK</sequence>
<proteinExistence type="inferred from homology"/>
<dbReference type="GO" id="GO:0006744">
    <property type="term" value="P:ubiquinone biosynthetic process"/>
    <property type="evidence" value="ECO:0007669"/>
    <property type="project" value="TreeGrafter"/>
</dbReference>
<keyword evidence="10" id="KW-0732">Signal</keyword>
<dbReference type="PROSITE" id="PS00723">
    <property type="entry name" value="POLYPRENYL_SYNTHASE_1"/>
    <property type="match status" value="1"/>
</dbReference>
<dbReference type="AlphaFoldDB" id="A0A7J9KNB4"/>
<comment type="caution">
    <text evidence="11">The sequence shown here is derived from an EMBL/GenBank/DDBJ whole genome shotgun (WGS) entry which is preliminary data.</text>
</comment>
<comment type="similarity">
    <text evidence="3 9">Belongs to the FPP/GGPP synthase family.</text>
</comment>
<dbReference type="Proteomes" id="UP000593576">
    <property type="component" value="Unassembled WGS sequence"/>
</dbReference>
<accession>A0A7J9KNB4</accession>
<dbReference type="InterPro" id="IPR008949">
    <property type="entry name" value="Isoprenoid_synthase_dom_sf"/>
</dbReference>
<keyword evidence="4 9" id="KW-0808">Transferase</keyword>
<keyword evidence="8" id="KW-0414">Isoprene biosynthesis</keyword>
<comment type="subcellular location">
    <subcellularLocation>
        <location evidence="2">Mitochondrion</location>
    </subcellularLocation>
</comment>
<reference evidence="11 12" key="1">
    <citation type="journal article" date="2019" name="Genome Biol. Evol.">
        <title>Insights into the evolution of the New World diploid cottons (Gossypium, subgenus Houzingenia) based on genome sequencing.</title>
        <authorList>
            <person name="Grover C.E."/>
            <person name="Arick M.A. 2nd"/>
            <person name="Thrash A."/>
            <person name="Conover J.L."/>
            <person name="Sanders W.S."/>
            <person name="Peterson D.G."/>
            <person name="Frelichowski J.E."/>
            <person name="Scheffler J.A."/>
            <person name="Scheffler B.E."/>
            <person name="Wendel J.F."/>
        </authorList>
    </citation>
    <scope>NUCLEOTIDE SEQUENCE [LARGE SCALE GENOMIC DNA]</scope>
    <source>
        <strain evidence="11">1</strain>
        <tissue evidence="11">Leaf</tissue>
    </source>
</reference>
<evidence type="ECO:0000256" key="4">
    <source>
        <dbReference type="ARBA" id="ARBA00022679"/>
    </source>
</evidence>
<dbReference type="FunFam" id="1.10.600.10:FF:000015">
    <property type="entry name" value="Solanesyl diphosphate synthase 3, chloroplastic/mitochondrial"/>
    <property type="match status" value="1"/>
</dbReference>
<evidence type="ECO:0000256" key="5">
    <source>
        <dbReference type="ARBA" id="ARBA00022723"/>
    </source>
</evidence>
<comment type="cofactor">
    <cofactor evidence="1">
        <name>Mg(2+)</name>
        <dbReference type="ChEBI" id="CHEBI:18420"/>
    </cofactor>
</comment>
<keyword evidence="12" id="KW-1185">Reference proteome</keyword>
<name>A0A7J9KNB4_GOSSC</name>
<dbReference type="Gene3D" id="1.10.600.10">
    <property type="entry name" value="Farnesyl Diphosphate Synthase"/>
    <property type="match status" value="1"/>
</dbReference>